<comment type="caution">
    <text evidence="2">The sequence shown here is derived from an EMBL/GenBank/DDBJ whole genome shotgun (WGS) entry which is preliminary data.</text>
</comment>
<reference evidence="2 3" key="1">
    <citation type="submission" date="2019-07" db="EMBL/GenBank/DDBJ databases">
        <title>Genomic Encyclopedia of Archaeal and Bacterial Type Strains, Phase II (KMG-II): from individual species to whole genera.</title>
        <authorList>
            <person name="Goeker M."/>
        </authorList>
    </citation>
    <scope>NUCLEOTIDE SEQUENCE [LARGE SCALE GENOMIC DNA]</scope>
    <source>
        <strain evidence="2 3">DSM 17527</strain>
    </source>
</reference>
<keyword evidence="1" id="KW-0472">Membrane</keyword>
<keyword evidence="3" id="KW-1185">Reference proteome</keyword>
<evidence type="ECO:0000313" key="3">
    <source>
        <dbReference type="Proteomes" id="UP000324376"/>
    </source>
</evidence>
<name>A0A5S5C5R0_9FLAO</name>
<evidence type="ECO:0000313" key="2">
    <source>
        <dbReference type="EMBL" id="TYP73660.1"/>
    </source>
</evidence>
<keyword evidence="1" id="KW-0812">Transmembrane</keyword>
<dbReference type="RefSeq" id="WP_148782753.1">
    <property type="nucleotide sequence ID" value="NZ_VNHU01000005.1"/>
</dbReference>
<protein>
    <submittedName>
        <fullName evidence="2">Uncharacterized protein</fullName>
    </submittedName>
</protein>
<feature type="transmembrane region" description="Helical" evidence="1">
    <location>
        <begin position="45"/>
        <end position="70"/>
    </location>
</feature>
<keyword evidence="1" id="KW-1133">Transmembrane helix</keyword>
<dbReference type="EMBL" id="VNHU01000005">
    <property type="protein sequence ID" value="TYP73660.1"/>
    <property type="molecule type" value="Genomic_DNA"/>
</dbReference>
<dbReference type="OrthoDB" id="1421436at2"/>
<evidence type="ECO:0000256" key="1">
    <source>
        <dbReference type="SAM" id="Phobius"/>
    </source>
</evidence>
<dbReference type="Proteomes" id="UP000324376">
    <property type="component" value="Unassembled WGS sequence"/>
</dbReference>
<feature type="transmembrane region" description="Helical" evidence="1">
    <location>
        <begin position="7"/>
        <end position="25"/>
    </location>
</feature>
<dbReference type="AlphaFoldDB" id="A0A5S5C5R0"/>
<sequence>MKTFTKKILPYLITSLLVIGFWKMWAWTDNYAWNPEGKELLMLDIALTSIFFYKTIFWVVTANLVIFGLLQLRKKNFKTAGIVIVLTLTYHFTVRQVIDKKCAFHYYSVFHNQSVAEGFIVRPIEEAGYEIGPILTDKIKDKEMKSRRYAILGLQKIEYQPATEQMGQILFDNSELEVYRADAYETLKTFDNEKANKLLNQFRNQAKDSIEDKVVKLGEYFYENREK</sequence>
<accession>A0A5S5C5R0</accession>
<organism evidence="2 3">
    <name type="scientific">Aquimarina intermedia</name>
    <dbReference type="NCBI Taxonomy" id="350814"/>
    <lineage>
        <taxon>Bacteria</taxon>
        <taxon>Pseudomonadati</taxon>
        <taxon>Bacteroidota</taxon>
        <taxon>Flavobacteriia</taxon>
        <taxon>Flavobacteriales</taxon>
        <taxon>Flavobacteriaceae</taxon>
        <taxon>Aquimarina</taxon>
    </lineage>
</organism>
<proteinExistence type="predicted"/>
<gene>
    <name evidence="2" type="ORF">BD809_105251</name>
</gene>